<evidence type="ECO:0000259" key="1">
    <source>
        <dbReference type="Pfam" id="PF14332"/>
    </source>
</evidence>
<feature type="domain" description="PatA-like N-terminal" evidence="1">
    <location>
        <begin position="6"/>
        <end position="106"/>
    </location>
</feature>
<gene>
    <name evidence="2" type="ORF">GF359_10215</name>
</gene>
<protein>
    <submittedName>
        <fullName evidence="2">DUF4388 domain-containing protein</fullName>
    </submittedName>
</protein>
<dbReference type="PANTHER" id="PTHR36304">
    <property type="entry name" value="DOMAIN GTPASE-ACTIVATING PROTEIN, PUTATIVE-RELATED-RELATED"/>
    <property type="match status" value="1"/>
</dbReference>
<sequence>MTYDLSGDLSKFGLPDIIQLLTTGQKSGELVVRSGNGRGGASLFFKEGNLVHAVCGENDGVKAFENLIRWEAGSFEFIPNREPRKRTMNTAAHVVLLQTFARLDEMHQIQQNLPPDDINLFIVAHIGNAPEITVEDWKVLALVNGRRSIARICQKFGDELKAKTTLLKLYKEGLISPEPPETDWRRLVPILRSSVEEKGERSLPPRIRTNLLIKTIDGKSHFEDIRRKLDISENDLLEDIKLLYEFRWIKFNETDHEKFQTLLPDI</sequence>
<evidence type="ECO:0000313" key="3">
    <source>
        <dbReference type="Proteomes" id="UP000630660"/>
    </source>
</evidence>
<evidence type="ECO:0000313" key="2">
    <source>
        <dbReference type="EMBL" id="MBD3365574.1"/>
    </source>
</evidence>
<dbReference type="Proteomes" id="UP000630660">
    <property type="component" value="Unassembled WGS sequence"/>
</dbReference>
<reference evidence="2" key="1">
    <citation type="submission" date="2019-11" db="EMBL/GenBank/DDBJ databases">
        <title>Microbial mats filling the niche in hypersaline microbial mats.</title>
        <authorList>
            <person name="Wong H.L."/>
            <person name="Macleod F.I."/>
            <person name="White R.A. III"/>
            <person name="Burns B.P."/>
        </authorList>
    </citation>
    <scope>NUCLEOTIDE SEQUENCE</scope>
    <source>
        <strain evidence="2">Bin_327</strain>
    </source>
</reference>
<dbReference type="InterPro" id="IPR025497">
    <property type="entry name" value="PatA-like_N"/>
</dbReference>
<dbReference type="Pfam" id="PF14332">
    <property type="entry name" value="DUF4388"/>
    <property type="match status" value="1"/>
</dbReference>
<name>A0A9D5KB90_UNCW3</name>
<dbReference type="PANTHER" id="PTHR36304:SF4">
    <property type="entry name" value="DUF4388 DOMAIN-CONTAINING PROTEIN"/>
    <property type="match status" value="1"/>
</dbReference>
<organism evidence="2 3">
    <name type="scientific">candidate division WOR-3 bacterium</name>
    <dbReference type="NCBI Taxonomy" id="2052148"/>
    <lineage>
        <taxon>Bacteria</taxon>
        <taxon>Bacteria division WOR-3</taxon>
    </lineage>
</organism>
<dbReference type="AlphaFoldDB" id="A0A9D5KB90"/>
<dbReference type="EMBL" id="WJKJ01000338">
    <property type="protein sequence ID" value="MBD3365574.1"/>
    <property type="molecule type" value="Genomic_DNA"/>
</dbReference>
<proteinExistence type="predicted"/>
<comment type="caution">
    <text evidence="2">The sequence shown here is derived from an EMBL/GenBank/DDBJ whole genome shotgun (WGS) entry which is preliminary data.</text>
</comment>
<accession>A0A9D5KB90</accession>